<organism evidence="1 2">
    <name type="scientific">Holotrichia oblita</name>
    <name type="common">Chafer beetle</name>
    <dbReference type="NCBI Taxonomy" id="644536"/>
    <lineage>
        <taxon>Eukaryota</taxon>
        <taxon>Metazoa</taxon>
        <taxon>Ecdysozoa</taxon>
        <taxon>Arthropoda</taxon>
        <taxon>Hexapoda</taxon>
        <taxon>Insecta</taxon>
        <taxon>Pterygota</taxon>
        <taxon>Neoptera</taxon>
        <taxon>Endopterygota</taxon>
        <taxon>Coleoptera</taxon>
        <taxon>Polyphaga</taxon>
        <taxon>Scarabaeiformia</taxon>
        <taxon>Scarabaeidae</taxon>
        <taxon>Melolonthinae</taxon>
        <taxon>Holotrichia</taxon>
    </lineage>
</organism>
<comment type="caution">
    <text evidence="1">The sequence shown here is derived from an EMBL/GenBank/DDBJ whole genome shotgun (WGS) entry which is preliminary data.</text>
</comment>
<reference evidence="1" key="1">
    <citation type="submission" date="2022-04" db="EMBL/GenBank/DDBJ databases">
        <title>Chromosome-scale genome assembly of Holotrichia oblita Faldermann.</title>
        <authorList>
            <person name="Rongchong L."/>
        </authorList>
    </citation>
    <scope>NUCLEOTIDE SEQUENCE</scope>
    <source>
        <strain evidence="1">81SQS9</strain>
    </source>
</reference>
<dbReference type="EMBL" id="CM043015">
    <property type="protein sequence ID" value="KAI4471588.1"/>
    <property type="molecule type" value="Genomic_DNA"/>
</dbReference>
<dbReference type="Proteomes" id="UP001056778">
    <property type="component" value="Chromosome 1"/>
</dbReference>
<keyword evidence="2" id="KW-1185">Reference proteome</keyword>
<name>A0ACB9TXU8_HOLOL</name>
<proteinExistence type="predicted"/>
<evidence type="ECO:0000313" key="2">
    <source>
        <dbReference type="Proteomes" id="UP001056778"/>
    </source>
</evidence>
<accession>A0ACB9TXU8</accession>
<protein>
    <submittedName>
        <fullName evidence="1">Galactose-binding-like</fullName>
    </submittedName>
</protein>
<evidence type="ECO:0000313" key="1">
    <source>
        <dbReference type="EMBL" id="KAI4471588.1"/>
    </source>
</evidence>
<gene>
    <name evidence="1" type="ORF">MML48_1g19791</name>
</gene>
<sequence>MVGDNGITTTALKHLRNNAIDILNMGSRVGGVGSSGLPADKALAGVPRLLDDLQRLSEDSDSADIVFILGREEERVYAHRVILIARCKSFQNTKRGEICRIPGCSIAPSAPGTPTPIRLPQAPIDTFKQFLLYIYTGKILLQDNSVFEMLALAQELGVDELRNTCEDHVTSTLSVPSACTFLAAAMDIQDRTPGGKAAAAFVERCVSYIGENAAECVKTNAFLVLNKDAVTKLISSDYLYLEEEDVWRAVLNWAKYQAGVTQPTAHWTEEERARVCQHLATVINHRLIVFHFRSGPVFGAGADLFISSNCNTNIDSYSNLPHTYDGDAASPSVLLGEYHFTVADYEVFTPTTSTALKHLKNERYQ</sequence>